<name>A0AAU9K6A2_9CILI</name>
<dbReference type="AlphaFoldDB" id="A0AAU9K6A2"/>
<dbReference type="EMBL" id="CAJZBQ010000057">
    <property type="protein sequence ID" value="CAG9333994.1"/>
    <property type="molecule type" value="Genomic_DNA"/>
</dbReference>
<dbReference type="Proteomes" id="UP001162131">
    <property type="component" value="Unassembled WGS sequence"/>
</dbReference>
<accession>A0AAU9K6A2</accession>
<comment type="caution">
    <text evidence="1">The sequence shown here is derived from an EMBL/GenBank/DDBJ whole genome shotgun (WGS) entry which is preliminary data.</text>
</comment>
<protein>
    <submittedName>
        <fullName evidence="1">Uncharacterized protein</fullName>
    </submittedName>
</protein>
<keyword evidence="2" id="KW-1185">Reference proteome</keyword>
<evidence type="ECO:0000313" key="1">
    <source>
        <dbReference type="EMBL" id="CAG9333994.1"/>
    </source>
</evidence>
<proteinExistence type="predicted"/>
<sequence length="109" mass="12349">MSELIQTSLLSKVEKDPLIISPKPKRVSLVPIKPNISNPFISLLENQCKNEEDSIINELQFILTQPEVQKKKLPNPVQSPAFCRAQRPMSRHTSNPIINDALFQELNCS</sequence>
<evidence type="ECO:0000313" key="2">
    <source>
        <dbReference type="Proteomes" id="UP001162131"/>
    </source>
</evidence>
<organism evidence="1 2">
    <name type="scientific">Blepharisma stoltei</name>
    <dbReference type="NCBI Taxonomy" id="1481888"/>
    <lineage>
        <taxon>Eukaryota</taxon>
        <taxon>Sar</taxon>
        <taxon>Alveolata</taxon>
        <taxon>Ciliophora</taxon>
        <taxon>Postciliodesmatophora</taxon>
        <taxon>Heterotrichea</taxon>
        <taxon>Heterotrichida</taxon>
        <taxon>Blepharismidae</taxon>
        <taxon>Blepharisma</taxon>
    </lineage>
</organism>
<reference evidence="1" key="1">
    <citation type="submission" date="2021-09" db="EMBL/GenBank/DDBJ databases">
        <authorList>
            <consortium name="AG Swart"/>
            <person name="Singh M."/>
            <person name="Singh A."/>
            <person name="Seah K."/>
            <person name="Emmerich C."/>
        </authorList>
    </citation>
    <scope>NUCLEOTIDE SEQUENCE</scope>
    <source>
        <strain evidence="1">ATCC30299</strain>
    </source>
</reference>
<gene>
    <name evidence="1" type="ORF">BSTOLATCC_MIC59799</name>
</gene>